<evidence type="ECO:0000256" key="2">
    <source>
        <dbReference type="SAM" id="SignalP"/>
    </source>
</evidence>
<sequence length="338" mass="38824">MTLLKQLLPLAALLLLSIVPTETEVVTSVEDCNEFFLDQTPPNITTILEGGKILNQSRYKLICQTLNNTRTFVTLYDTQNKIPVFSAAKFNRSTSGPRPQIPWMIEPQLEKPSDNPNMRPSNNSTNYKHQAGDKDYKYNIDFDRGHLFPSSYGSTVLKRNSTFTLTNIVPQNKDFNSGSWNKMENCIKCVLNEYCKNNSNIEGFVVIGAQPSNNRLNQRISIPSVLWSTFCCYSQIQNSWLASAHWGNNRNHGPEHLDTKTLGELHKERRIEVFPETQLLNKQHINVTGVQRLQNLPFSRLGPVLPGWVRSNFRLSQRWRDLLPLLTGIFFIFYLYIL</sequence>
<dbReference type="PANTHER" id="PTHR21472:SF15">
    <property type="entry name" value="ENDONUCLEASE DOMAIN-CONTAINING 1 PROTEIN-RELATED"/>
    <property type="match status" value="1"/>
</dbReference>
<evidence type="ECO:0000313" key="5">
    <source>
        <dbReference type="Ensembl" id="ENSACLP00000071578.1"/>
    </source>
</evidence>
<dbReference type="Proteomes" id="UP000265100">
    <property type="component" value="Chromosome 3"/>
</dbReference>
<dbReference type="Gene3D" id="3.40.570.10">
    <property type="entry name" value="Extracellular Endonuclease, subunit A"/>
    <property type="match status" value="1"/>
</dbReference>
<organism evidence="5 6">
    <name type="scientific">Astatotilapia calliptera</name>
    <name type="common">Eastern happy</name>
    <name type="synonym">Chromis callipterus</name>
    <dbReference type="NCBI Taxonomy" id="8154"/>
    <lineage>
        <taxon>Eukaryota</taxon>
        <taxon>Metazoa</taxon>
        <taxon>Chordata</taxon>
        <taxon>Craniata</taxon>
        <taxon>Vertebrata</taxon>
        <taxon>Euteleostomi</taxon>
        <taxon>Actinopterygii</taxon>
        <taxon>Neopterygii</taxon>
        <taxon>Teleostei</taxon>
        <taxon>Neoteleostei</taxon>
        <taxon>Acanthomorphata</taxon>
        <taxon>Ovalentaria</taxon>
        <taxon>Cichlomorphae</taxon>
        <taxon>Cichliformes</taxon>
        <taxon>Cichlidae</taxon>
        <taxon>African cichlids</taxon>
        <taxon>Pseudocrenilabrinae</taxon>
        <taxon>Haplochromini</taxon>
        <taxon>Astatotilapia</taxon>
    </lineage>
</organism>
<dbReference type="GO" id="GO:0046872">
    <property type="term" value="F:metal ion binding"/>
    <property type="evidence" value="ECO:0007669"/>
    <property type="project" value="InterPro"/>
</dbReference>
<dbReference type="SMART" id="SM00477">
    <property type="entry name" value="NUC"/>
    <property type="match status" value="1"/>
</dbReference>
<accession>A0AAX7UNI4</accession>
<feature type="chain" id="PRO_5044247644" description="Endonuclease domain-containing 1 protein-like" evidence="2">
    <location>
        <begin position="24"/>
        <end position="338"/>
    </location>
</feature>
<dbReference type="GeneTree" id="ENSGT01030000234592"/>
<name>A0AAX7UNI4_ASTCA</name>
<dbReference type="Ensembl" id="ENSACLT00000066922.1">
    <property type="protein sequence ID" value="ENSACLP00000071578.1"/>
    <property type="gene ID" value="ENSACLG00000034644.1"/>
</dbReference>
<dbReference type="GO" id="GO:0003676">
    <property type="term" value="F:nucleic acid binding"/>
    <property type="evidence" value="ECO:0007669"/>
    <property type="project" value="InterPro"/>
</dbReference>
<reference evidence="5 6" key="1">
    <citation type="submission" date="2018-05" db="EMBL/GenBank/DDBJ databases">
        <authorList>
            <person name="Datahose"/>
        </authorList>
    </citation>
    <scope>NUCLEOTIDE SEQUENCE</scope>
</reference>
<evidence type="ECO:0000259" key="3">
    <source>
        <dbReference type="SMART" id="SM00477"/>
    </source>
</evidence>
<dbReference type="Pfam" id="PF01223">
    <property type="entry name" value="Endonuclease_NS"/>
    <property type="match status" value="1"/>
</dbReference>
<dbReference type="SUPFAM" id="SSF54060">
    <property type="entry name" value="His-Me finger endonucleases"/>
    <property type="match status" value="1"/>
</dbReference>
<feature type="compositionally biased region" description="Polar residues" evidence="1">
    <location>
        <begin position="114"/>
        <end position="128"/>
    </location>
</feature>
<dbReference type="SMART" id="SM00892">
    <property type="entry name" value="Endonuclease_NS"/>
    <property type="match status" value="1"/>
</dbReference>
<dbReference type="InterPro" id="IPR044925">
    <property type="entry name" value="His-Me_finger_sf"/>
</dbReference>
<keyword evidence="2" id="KW-0732">Signal</keyword>
<protein>
    <recommendedName>
        <fullName evidence="7">Endonuclease domain-containing 1 protein-like</fullName>
    </recommendedName>
</protein>
<dbReference type="InterPro" id="IPR001604">
    <property type="entry name" value="Endo_G_ENPP1-like_dom"/>
</dbReference>
<feature type="domain" description="ENPP1-3/EXOG-like endonuclease/phosphodiesterase" evidence="3">
    <location>
        <begin position="69"/>
        <end position="280"/>
    </location>
</feature>
<dbReference type="GO" id="GO:0016787">
    <property type="term" value="F:hydrolase activity"/>
    <property type="evidence" value="ECO:0007669"/>
    <property type="project" value="InterPro"/>
</dbReference>
<dbReference type="InterPro" id="IPR020821">
    <property type="entry name" value="ENPP1-3/EXOG-like_nuc-like"/>
</dbReference>
<evidence type="ECO:0000259" key="4">
    <source>
        <dbReference type="SMART" id="SM00892"/>
    </source>
</evidence>
<evidence type="ECO:0008006" key="7">
    <source>
        <dbReference type="Google" id="ProtNLM"/>
    </source>
</evidence>
<reference evidence="5" key="4">
    <citation type="submission" date="2025-09" db="UniProtKB">
        <authorList>
            <consortium name="Ensembl"/>
        </authorList>
    </citation>
    <scope>IDENTIFICATION</scope>
</reference>
<proteinExistence type="predicted"/>
<dbReference type="PANTHER" id="PTHR21472">
    <property type="entry name" value="ENDONUCLEASE DOMAIN-CONTAINING 1 PROTEIN ENDOD1"/>
    <property type="match status" value="1"/>
</dbReference>
<feature type="domain" description="DNA/RNA non-specific endonuclease/pyrophosphatase/phosphodiesterase" evidence="4">
    <location>
        <begin position="68"/>
        <end position="280"/>
    </location>
</feature>
<keyword evidence="6" id="KW-1185">Reference proteome</keyword>
<dbReference type="AlphaFoldDB" id="A0AAX7UNI4"/>
<feature type="region of interest" description="Disordered" evidence="1">
    <location>
        <begin position="108"/>
        <end position="130"/>
    </location>
</feature>
<dbReference type="InterPro" id="IPR044929">
    <property type="entry name" value="DNA/RNA_non-sp_Endonuclease_sf"/>
</dbReference>
<evidence type="ECO:0000313" key="6">
    <source>
        <dbReference type="Proteomes" id="UP000265100"/>
    </source>
</evidence>
<reference evidence="5" key="3">
    <citation type="submission" date="2025-08" db="UniProtKB">
        <authorList>
            <consortium name="Ensembl"/>
        </authorList>
    </citation>
    <scope>IDENTIFICATION</scope>
</reference>
<feature type="signal peptide" evidence="2">
    <location>
        <begin position="1"/>
        <end position="23"/>
    </location>
</feature>
<reference evidence="6" key="2">
    <citation type="submission" date="2023-03" db="EMBL/GenBank/DDBJ databases">
        <authorList>
            <consortium name="Wellcome Sanger Institute Data Sharing"/>
        </authorList>
    </citation>
    <scope>NUCLEOTIDE SEQUENCE [LARGE SCALE GENOMIC DNA]</scope>
</reference>
<dbReference type="InterPro" id="IPR039015">
    <property type="entry name" value="ENDOD1"/>
</dbReference>
<evidence type="ECO:0000256" key="1">
    <source>
        <dbReference type="SAM" id="MobiDB-lite"/>
    </source>
</evidence>